<evidence type="ECO:0000313" key="1">
    <source>
        <dbReference type="EMBL" id="MBU5337511.1"/>
    </source>
</evidence>
<evidence type="ECO:0008006" key="3">
    <source>
        <dbReference type="Google" id="ProtNLM"/>
    </source>
</evidence>
<proteinExistence type="predicted"/>
<keyword evidence="2" id="KW-1185">Reference proteome</keyword>
<protein>
    <recommendedName>
        <fullName evidence="3">Peptidase MA-like domain-containing protein</fullName>
    </recommendedName>
</protein>
<evidence type="ECO:0000313" key="2">
    <source>
        <dbReference type="Proteomes" id="UP001196301"/>
    </source>
</evidence>
<dbReference type="EMBL" id="JAHLOQ010000067">
    <property type="protein sequence ID" value="MBU5337511.1"/>
    <property type="molecule type" value="Genomic_DNA"/>
</dbReference>
<comment type="caution">
    <text evidence="1">The sequence shown here is derived from an EMBL/GenBank/DDBJ whole genome shotgun (WGS) entry which is preliminary data.</text>
</comment>
<name>A0ABS6E090_9FIRM</name>
<organism evidence="1 2">
    <name type="scientific">Intestinibacter bartlettii</name>
    <dbReference type="NCBI Taxonomy" id="261299"/>
    <lineage>
        <taxon>Bacteria</taxon>
        <taxon>Bacillati</taxon>
        <taxon>Bacillota</taxon>
        <taxon>Clostridia</taxon>
        <taxon>Peptostreptococcales</taxon>
        <taxon>Peptostreptococcaceae</taxon>
        <taxon>Intestinibacter</taxon>
    </lineage>
</organism>
<gene>
    <name evidence="1" type="ORF">KQI20_13840</name>
</gene>
<reference evidence="1 2" key="1">
    <citation type="submission" date="2021-06" db="EMBL/GenBank/DDBJ databases">
        <authorList>
            <person name="Sun Q."/>
            <person name="Li D."/>
        </authorList>
    </citation>
    <scope>NUCLEOTIDE SEQUENCE [LARGE SCALE GENOMIC DNA]</scope>
    <source>
        <strain evidence="1 2">N19</strain>
    </source>
</reference>
<dbReference type="Proteomes" id="UP001196301">
    <property type="component" value="Unassembled WGS sequence"/>
</dbReference>
<accession>A0ABS6E090</accession>
<sequence length="250" mass="29694">MLNNILRQAYKEMSTNIEDFKSYVNIDDISIEYHDYGTDFDTEKYVGADINVKTSNIRVNIFTSKRHFIMGKVYNRLKSCRKQAFIAYKENVKTIKHELLHLYIYNKYESCKDSFLKIVGNDFIKTVGNNNFYDDDNIIFVLYCMILDLGYNNDITKYEKIYSKCLEIAEQYKKCYGNDTNMLNRFFELRLLDIKDFVAFNDYSLANKLFDKFTKEQKETMLDTIDTWENRISKAFDMLSILIKSDEKSA</sequence>
<dbReference type="RefSeq" id="WP_216572247.1">
    <property type="nucleotide sequence ID" value="NZ_JAHLOQ010000067.1"/>
</dbReference>